<dbReference type="Proteomes" id="UP000652567">
    <property type="component" value="Unassembled WGS sequence"/>
</dbReference>
<name>A0A928YUW0_9GAMM</name>
<comment type="caution">
    <text evidence="1">The sequence shown here is derived from an EMBL/GenBank/DDBJ whole genome shotgun (WGS) entry which is preliminary data.</text>
</comment>
<proteinExistence type="predicted"/>
<organism evidence="1 2">
    <name type="scientific">Cellvibrio polysaccharolyticus</name>
    <dbReference type="NCBI Taxonomy" id="2082724"/>
    <lineage>
        <taxon>Bacteria</taxon>
        <taxon>Pseudomonadati</taxon>
        <taxon>Pseudomonadota</taxon>
        <taxon>Gammaproteobacteria</taxon>
        <taxon>Cellvibrionales</taxon>
        <taxon>Cellvibrionaceae</taxon>
        <taxon>Cellvibrio</taxon>
    </lineage>
</organism>
<sequence length="135" mass="14391">MLASSIKHQQGSSLIESMISMLLVSVLGLGVAYATSKSLAAQRYTTTQNLTVMHMREYLQTRDSAKQTMRIAEQTITLNETPVNQELTVSIPGINVSAKTLPQVQTGLSLTASSTDLYGGDGEIILSHGTPAPSP</sequence>
<protein>
    <submittedName>
        <fullName evidence="1">Uncharacterized protein</fullName>
    </submittedName>
</protein>
<dbReference type="EMBL" id="PRDL01000001">
    <property type="protein sequence ID" value="MBE8716428.1"/>
    <property type="molecule type" value="Genomic_DNA"/>
</dbReference>
<evidence type="ECO:0000313" key="1">
    <source>
        <dbReference type="EMBL" id="MBE8716428.1"/>
    </source>
</evidence>
<keyword evidence="2" id="KW-1185">Reference proteome</keyword>
<dbReference type="RefSeq" id="WP_193907499.1">
    <property type="nucleotide sequence ID" value="NZ_PRDL01000001.1"/>
</dbReference>
<dbReference type="InterPro" id="IPR012902">
    <property type="entry name" value="N_methyl_site"/>
</dbReference>
<dbReference type="AlphaFoldDB" id="A0A928YUW0"/>
<gene>
    <name evidence="1" type="ORF">C4F51_04420</name>
</gene>
<dbReference type="Pfam" id="PF07963">
    <property type="entry name" value="N_methyl"/>
    <property type="match status" value="1"/>
</dbReference>
<accession>A0A928YUW0</accession>
<evidence type="ECO:0000313" key="2">
    <source>
        <dbReference type="Proteomes" id="UP000652567"/>
    </source>
</evidence>
<reference evidence="1" key="1">
    <citation type="submission" date="2018-07" db="EMBL/GenBank/DDBJ databases">
        <title>Genome assembly of strain Ka43.</title>
        <authorList>
            <person name="Kukolya J."/>
            <person name="Nagy I."/>
            <person name="Horvath B."/>
            <person name="Toth A."/>
        </authorList>
    </citation>
    <scope>NUCLEOTIDE SEQUENCE</scope>
    <source>
        <strain evidence="1">KB43</strain>
    </source>
</reference>